<evidence type="ECO:0000313" key="6">
    <source>
        <dbReference type="EMBL" id="MBB5059374.1"/>
    </source>
</evidence>
<protein>
    <submittedName>
        <fullName evidence="6">DNA-binding transcriptional LysR family regulator</fullName>
    </submittedName>
</protein>
<dbReference type="FunFam" id="1.10.10.10:FF:000001">
    <property type="entry name" value="LysR family transcriptional regulator"/>
    <property type="match status" value="1"/>
</dbReference>
<keyword evidence="7" id="KW-1185">Reference proteome</keyword>
<dbReference type="InterPro" id="IPR005119">
    <property type="entry name" value="LysR_subst-bd"/>
</dbReference>
<dbReference type="GO" id="GO:0003677">
    <property type="term" value="F:DNA binding"/>
    <property type="evidence" value="ECO:0007669"/>
    <property type="project" value="UniProtKB-KW"/>
</dbReference>
<dbReference type="Pfam" id="PF00126">
    <property type="entry name" value="HTH_1"/>
    <property type="match status" value="1"/>
</dbReference>
<dbReference type="InterPro" id="IPR036390">
    <property type="entry name" value="WH_DNA-bd_sf"/>
</dbReference>
<gene>
    <name evidence="6" type="ORF">HDF16_004097</name>
</gene>
<dbReference type="EMBL" id="JACHIP010000005">
    <property type="protein sequence ID" value="MBB5059374.1"/>
    <property type="molecule type" value="Genomic_DNA"/>
</dbReference>
<dbReference type="CDD" id="cd08414">
    <property type="entry name" value="PBP2_LTTR_aromatics_like"/>
    <property type="match status" value="1"/>
</dbReference>
<dbReference type="Proteomes" id="UP000540989">
    <property type="component" value="Unassembled WGS sequence"/>
</dbReference>
<dbReference type="InterPro" id="IPR036388">
    <property type="entry name" value="WH-like_DNA-bd_sf"/>
</dbReference>
<proteinExistence type="inferred from homology"/>
<dbReference type="Gene3D" id="1.10.10.10">
    <property type="entry name" value="Winged helix-like DNA-binding domain superfamily/Winged helix DNA-binding domain"/>
    <property type="match status" value="1"/>
</dbReference>
<dbReference type="GO" id="GO:0032993">
    <property type="term" value="C:protein-DNA complex"/>
    <property type="evidence" value="ECO:0007669"/>
    <property type="project" value="TreeGrafter"/>
</dbReference>
<dbReference type="InterPro" id="IPR000847">
    <property type="entry name" value="LysR_HTH_N"/>
</dbReference>
<organism evidence="6 7">
    <name type="scientific">Granulicella aggregans</name>
    <dbReference type="NCBI Taxonomy" id="474949"/>
    <lineage>
        <taxon>Bacteria</taxon>
        <taxon>Pseudomonadati</taxon>
        <taxon>Acidobacteriota</taxon>
        <taxon>Terriglobia</taxon>
        <taxon>Terriglobales</taxon>
        <taxon>Acidobacteriaceae</taxon>
        <taxon>Granulicella</taxon>
    </lineage>
</organism>
<evidence type="ECO:0000256" key="4">
    <source>
        <dbReference type="ARBA" id="ARBA00023163"/>
    </source>
</evidence>
<keyword evidence="4" id="KW-0804">Transcription</keyword>
<dbReference type="Gene3D" id="3.40.190.10">
    <property type="entry name" value="Periplasmic binding protein-like II"/>
    <property type="match status" value="2"/>
</dbReference>
<keyword evidence="3 6" id="KW-0238">DNA-binding</keyword>
<dbReference type="PROSITE" id="PS50931">
    <property type="entry name" value="HTH_LYSR"/>
    <property type="match status" value="1"/>
</dbReference>
<dbReference type="PANTHER" id="PTHR30346:SF0">
    <property type="entry name" value="HCA OPERON TRANSCRIPTIONAL ACTIVATOR HCAR"/>
    <property type="match status" value="1"/>
</dbReference>
<dbReference type="SUPFAM" id="SSF53850">
    <property type="entry name" value="Periplasmic binding protein-like II"/>
    <property type="match status" value="1"/>
</dbReference>
<evidence type="ECO:0000256" key="3">
    <source>
        <dbReference type="ARBA" id="ARBA00023125"/>
    </source>
</evidence>
<dbReference type="PANTHER" id="PTHR30346">
    <property type="entry name" value="TRANSCRIPTIONAL DUAL REGULATOR HCAR-RELATED"/>
    <property type="match status" value="1"/>
</dbReference>
<keyword evidence="2" id="KW-0805">Transcription regulation</keyword>
<evidence type="ECO:0000313" key="7">
    <source>
        <dbReference type="Proteomes" id="UP000540989"/>
    </source>
</evidence>
<dbReference type="SUPFAM" id="SSF46785">
    <property type="entry name" value="Winged helix' DNA-binding domain"/>
    <property type="match status" value="1"/>
</dbReference>
<dbReference type="PRINTS" id="PR00039">
    <property type="entry name" value="HTHLYSR"/>
</dbReference>
<evidence type="ECO:0000256" key="1">
    <source>
        <dbReference type="ARBA" id="ARBA00009437"/>
    </source>
</evidence>
<reference evidence="6 7" key="1">
    <citation type="submission" date="2020-08" db="EMBL/GenBank/DDBJ databases">
        <title>Genomic Encyclopedia of Type Strains, Phase IV (KMG-V): Genome sequencing to study the core and pangenomes of soil and plant-associated prokaryotes.</title>
        <authorList>
            <person name="Whitman W."/>
        </authorList>
    </citation>
    <scope>NUCLEOTIDE SEQUENCE [LARGE SCALE GENOMIC DNA]</scope>
    <source>
        <strain evidence="6 7">M8UP14</strain>
    </source>
</reference>
<comment type="similarity">
    <text evidence="1">Belongs to the LysR transcriptional regulatory family.</text>
</comment>
<accession>A0A7W8E5J7</accession>
<name>A0A7W8E5J7_9BACT</name>
<sequence>MEIKHIRSFLAVAKALNFSRAARTLHLSQPALSTQIKGLEAHLGVSLFMRNRRRVTLTPAGSVFQVDADALMQQLAEMELRVRRTSMGDIGNLRIGFVASATPGLVPAVVLAFKKQYPGVSLELKNVPTVQQVEGLRSGVIDAGFVRLPVTEADLSVSLVHREPFAMVLSKINPLTKKKDWGLEDLMGEPFIAYGERWAPAFYQRWTSICRAAGFTPNVVQETGEMDTAIALVAAGLGVAILPEGVTRRNRRILAVKVLSRQKIQSEIGVAVLADRQTPLVKRLIAIAKQVGQPKP</sequence>
<dbReference type="Pfam" id="PF03466">
    <property type="entry name" value="LysR_substrate"/>
    <property type="match status" value="1"/>
</dbReference>
<evidence type="ECO:0000259" key="5">
    <source>
        <dbReference type="PROSITE" id="PS50931"/>
    </source>
</evidence>
<dbReference type="GO" id="GO:0003700">
    <property type="term" value="F:DNA-binding transcription factor activity"/>
    <property type="evidence" value="ECO:0007669"/>
    <property type="project" value="InterPro"/>
</dbReference>
<evidence type="ECO:0000256" key="2">
    <source>
        <dbReference type="ARBA" id="ARBA00023015"/>
    </source>
</evidence>
<comment type="caution">
    <text evidence="6">The sequence shown here is derived from an EMBL/GenBank/DDBJ whole genome shotgun (WGS) entry which is preliminary data.</text>
</comment>
<feature type="domain" description="HTH lysR-type" evidence="5">
    <location>
        <begin position="1"/>
        <end position="58"/>
    </location>
</feature>
<dbReference type="AlphaFoldDB" id="A0A7W8E5J7"/>